<sequence length="439" mass="50627">MTRQHPPYVRASSGHFQRLRRYLGGGLIALFVLLPWLSWQGRQAILLSFSERQFHLFSITLWPQDFILLALLFAIAAFALFAITTWLGRVWCGFTCPQTVWTFIFLWFEEKLEGPANKRKRQDGLPWSLALYARKTLKHMAWWLISLLTGATFIGYFVPIHSLFYDLITLNLWDSRGGWVLFFAVCTYGNAGWMRSIMCTHMCPYARFQSVMYDDATITVSYDQQRGEPRGKQRKGEQNNLGDCVDCNLCVEVCPPRIDIRQGLQYECIDCGACVDACNHTMQRFGKAPNLIGYHAESKQKLAARPKLLGYALITLIALLIFSLMINARTTMTLTVIRDRQQLYQYNNQGLLENSYQLVISNKTQQTHTYQLSLMDNTAWIWQGPKTLKVEANARRSILITLAADPETLNQQIYPITFVLQQADQQVTHHSRFISDYQE</sequence>
<keyword evidence="7" id="KW-0812">Transmembrane</keyword>
<dbReference type="SUPFAM" id="SSF54862">
    <property type="entry name" value="4Fe-4S ferredoxins"/>
    <property type="match status" value="1"/>
</dbReference>
<keyword evidence="1" id="KW-0813">Transport</keyword>
<keyword evidence="7" id="KW-0472">Membrane</keyword>
<dbReference type="InterPro" id="IPR013783">
    <property type="entry name" value="Ig-like_fold"/>
</dbReference>
<feature type="transmembrane region" description="Helical" evidence="7">
    <location>
        <begin position="140"/>
        <end position="158"/>
    </location>
</feature>
<dbReference type="Pfam" id="PF13746">
    <property type="entry name" value="Fer4_18"/>
    <property type="match status" value="1"/>
</dbReference>
<evidence type="ECO:0000256" key="3">
    <source>
        <dbReference type="ARBA" id="ARBA00022723"/>
    </source>
</evidence>
<evidence type="ECO:0000256" key="5">
    <source>
        <dbReference type="ARBA" id="ARBA00023004"/>
    </source>
</evidence>
<dbReference type="InterPro" id="IPR017900">
    <property type="entry name" value="4Fe4S_Fe_S_CS"/>
</dbReference>
<evidence type="ECO:0000259" key="8">
    <source>
        <dbReference type="PROSITE" id="PS51379"/>
    </source>
</evidence>
<dbReference type="RefSeq" id="WP_237463993.1">
    <property type="nucleotide sequence ID" value="NZ_CAKLDI010000001.1"/>
</dbReference>
<keyword evidence="5" id="KW-0408">Iron</keyword>
<dbReference type="InterPro" id="IPR051684">
    <property type="entry name" value="Electron_Trans/Redox"/>
</dbReference>
<name>A0ABM8ZQP4_9VIBR</name>
<protein>
    <recommendedName>
        <fullName evidence="8">4Fe-4S ferredoxin-type domain-containing protein</fullName>
    </recommendedName>
</protein>
<keyword evidence="3" id="KW-0479">Metal-binding</keyword>
<feature type="transmembrane region" description="Helical" evidence="7">
    <location>
        <begin position="308"/>
        <end position="326"/>
    </location>
</feature>
<keyword evidence="2" id="KW-0004">4Fe-4S</keyword>
<feature type="transmembrane region" description="Helical" evidence="7">
    <location>
        <begin position="66"/>
        <end position="87"/>
    </location>
</feature>
<keyword evidence="6" id="KW-0411">Iron-sulfur</keyword>
<keyword evidence="10" id="KW-1185">Reference proteome</keyword>
<evidence type="ECO:0000256" key="7">
    <source>
        <dbReference type="SAM" id="Phobius"/>
    </source>
</evidence>
<reference evidence="9" key="1">
    <citation type="submission" date="2021-11" db="EMBL/GenBank/DDBJ databases">
        <authorList>
            <person name="Rodrigo-Torres L."/>
            <person name="Arahal R. D."/>
            <person name="Lucena T."/>
        </authorList>
    </citation>
    <scope>NUCLEOTIDE SEQUENCE</scope>
    <source>
        <strain evidence="9">CECT 7929</strain>
    </source>
</reference>
<dbReference type="PROSITE" id="PS51379">
    <property type="entry name" value="4FE4S_FER_2"/>
    <property type="match status" value="1"/>
</dbReference>
<evidence type="ECO:0000313" key="10">
    <source>
        <dbReference type="Proteomes" id="UP000838672"/>
    </source>
</evidence>
<feature type="transmembrane region" description="Helical" evidence="7">
    <location>
        <begin position="21"/>
        <end position="39"/>
    </location>
</feature>
<dbReference type="InterPro" id="IPR032879">
    <property type="entry name" value="FixG_C"/>
</dbReference>
<dbReference type="InterPro" id="IPR014116">
    <property type="entry name" value="Cyt_c_oxidase_cbb3_FixG"/>
</dbReference>
<feature type="domain" description="4Fe-4S ferredoxin-type" evidence="8">
    <location>
        <begin position="235"/>
        <end position="263"/>
    </location>
</feature>
<evidence type="ECO:0000256" key="6">
    <source>
        <dbReference type="ARBA" id="ARBA00023014"/>
    </source>
</evidence>
<dbReference type="Gene3D" id="3.30.70.20">
    <property type="match status" value="1"/>
</dbReference>
<comment type="caution">
    <text evidence="9">The sequence shown here is derived from an EMBL/GenBank/DDBJ whole genome shotgun (WGS) entry which is preliminary data.</text>
</comment>
<gene>
    <name evidence="9" type="ORF">VST7929_00028</name>
</gene>
<dbReference type="Proteomes" id="UP000838672">
    <property type="component" value="Unassembled WGS sequence"/>
</dbReference>
<organism evidence="9 10">
    <name type="scientific">Vibrio stylophorae</name>
    <dbReference type="NCBI Taxonomy" id="659351"/>
    <lineage>
        <taxon>Bacteria</taxon>
        <taxon>Pseudomonadati</taxon>
        <taxon>Pseudomonadota</taxon>
        <taxon>Gammaproteobacteria</taxon>
        <taxon>Vibrionales</taxon>
        <taxon>Vibrionaceae</taxon>
        <taxon>Vibrio</taxon>
    </lineage>
</organism>
<evidence type="ECO:0000256" key="4">
    <source>
        <dbReference type="ARBA" id="ARBA00022982"/>
    </source>
</evidence>
<accession>A0ABM8ZQP4</accession>
<evidence type="ECO:0000256" key="2">
    <source>
        <dbReference type="ARBA" id="ARBA00022485"/>
    </source>
</evidence>
<keyword evidence="7" id="KW-1133">Transmembrane helix</keyword>
<feature type="transmembrane region" description="Helical" evidence="7">
    <location>
        <begin position="178"/>
        <end position="198"/>
    </location>
</feature>
<dbReference type="Pfam" id="PF11614">
    <property type="entry name" value="FixG_C"/>
    <property type="match status" value="1"/>
</dbReference>
<proteinExistence type="predicted"/>
<dbReference type="PANTHER" id="PTHR30176">
    <property type="entry name" value="FERREDOXIN-TYPE PROTEIN NAPH"/>
    <property type="match status" value="1"/>
</dbReference>
<keyword evidence="4" id="KW-0249">Electron transport</keyword>
<dbReference type="Gene3D" id="2.60.40.10">
    <property type="entry name" value="Immunoglobulins"/>
    <property type="match status" value="1"/>
</dbReference>
<dbReference type="PANTHER" id="PTHR30176:SF3">
    <property type="entry name" value="FERREDOXIN-TYPE PROTEIN NAPH"/>
    <property type="match status" value="1"/>
</dbReference>
<dbReference type="EMBL" id="CAKLDI010000001">
    <property type="protein sequence ID" value="CAH0532217.1"/>
    <property type="molecule type" value="Genomic_DNA"/>
</dbReference>
<dbReference type="NCBIfam" id="TIGR02745">
    <property type="entry name" value="ccoG_rdxA_fixG"/>
    <property type="match status" value="1"/>
</dbReference>
<dbReference type="InterPro" id="IPR017896">
    <property type="entry name" value="4Fe4S_Fe-S-bd"/>
</dbReference>
<dbReference type="PROSITE" id="PS00198">
    <property type="entry name" value="4FE4S_FER_1"/>
    <property type="match status" value="1"/>
</dbReference>
<evidence type="ECO:0000256" key="1">
    <source>
        <dbReference type="ARBA" id="ARBA00022448"/>
    </source>
</evidence>
<evidence type="ECO:0000313" key="9">
    <source>
        <dbReference type="EMBL" id="CAH0532217.1"/>
    </source>
</evidence>